<comment type="caution">
    <text evidence="1">The sequence shown here is derived from an EMBL/GenBank/DDBJ whole genome shotgun (WGS) entry which is preliminary data.</text>
</comment>
<evidence type="ECO:0000313" key="1">
    <source>
        <dbReference type="EMBL" id="MBI0312913.1"/>
    </source>
</evidence>
<dbReference type="EMBL" id="JAEEAQ010000047">
    <property type="protein sequence ID" value="MBI0312913.1"/>
    <property type="molecule type" value="Genomic_DNA"/>
</dbReference>
<protein>
    <submittedName>
        <fullName evidence="1">Uncharacterized protein</fullName>
    </submittedName>
</protein>
<name>A0ABS0R6I9_9ACTN</name>
<keyword evidence="2" id="KW-1185">Reference proteome</keyword>
<evidence type="ECO:0000313" key="2">
    <source>
        <dbReference type="Proteomes" id="UP000638849"/>
    </source>
</evidence>
<dbReference type="Proteomes" id="UP000638849">
    <property type="component" value="Unassembled WGS sequence"/>
</dbReference>
<reference evidence="1 2" key="1">
    <citation type="submission" date="2020-12" db="EMBL/GenBank/DDBJ databases">
        <authorList>
            <person name="Kusuma A.B."/>
            <person name="Nouioui I."/>
            <person name="Goodfellow M."/>
        </authorList>
    </citation>
    <scope>NUCLEOTIDE SEQUENCE [LARGE SCALE GENOMIC DNA]</scope>
    <source>
        <strain evidence="1 2">DSM 41764</strain>
    </source>
</reference>
<sequence length="171" mass="18560">MTTSAWPPRSREALVNTYADAELLGWTLFVGTEPMDADRVQHVFARNPRRVLLAACTKFDAVTASRKVVTAALVRLDRIGAILPCLLYGETGTFLVARGSGVHVSALAGVQVMAGAYARITLPPTRGARWDTPPWRLTKRAPLELPSAAVLHSCLEEGLRLYPRREAGVGP</sequence>
<accession>A0ABS0R6I9</accession>
<proteinExistence type="predicted"/>
<organism evidence="1 2">
    <name type="scientific">Streptomyces javensis</name>
    <dbReference type="NCBI Taxonomy" id="114698"/>
    <lineage>
        <taxon>Bacteria</taxon>
        <taxon>Bacillati</taxon>
        <taxon>Actinomycetota</taxon>
        <taxon>Actinomycetes</taxon>
        <taxon>Kitasatosporales</taxon>
        <taxon>Streptomycetaceae</taxon>
        <taxon>Streptomyces</taxon>
        <taxon>Streptomyces violaceusniger group</taxon>
    </lineage>
</organism>
<dbReference type="RefSeq" id="WP_198276121.1">
    <property type="nucleotide sequence ID" value="NZ_BAAAIF010000063.1"/>
</dbReference>
<gene>
    <name evidence="1" type="ORF">JBF12_07895</name>
</gene>